<evidence type="ECO:0000313" key="4">
    <source>
        <dbReference type="EMBL" id="XFO64072.1"/>
    </source>
</evidence>
<dbReference type="PANTHER" id="PTHR43072">
    <property type="entry name" value="N-ACETYLTRANSFERASE"/>
    <property type="match status" value="1"/>
</dbReference>
<sequence>MIRHAQERDLPEILEIYNEAIIHTTTVYECNPRTLEDRLEWYREKQKIDFPVIVYEENSTVLGFATFSQFGALSGFKFTVKDSVYVHKKHRCNYVGTKLLKELIEIANKSNYATMVAEIDDGNESSKIMHEKVGFKNAGTIRKVGYKFGTWLDLAVYQYELKGTKVPGG</sequence>
<dbReference type="EMBL" id="CP155573">
    <property type="protein sequence ID" value="XFO64072.1"/>
    <property type="molecule type" value="Genomic_DNA"/>
</dbReference>
<feature type="domain" description="N-acetyltransferase" evidence="3">
    <location>
        <begin position="1"/>
        <end position="157"/>
    </location>
</feature>
<dbReference type="Pfam" id="PF13420">
    <property type="entry name" value="Acetyltransf_4"/>
    <property type="match status" value="1"/>
</dbReference>
<dbReference type="PROSITE" id="PS51186">
    <property type="entry name" value="GNAT"/>
    <property type="match status" value="1"/>
</dbReference>
<dbReference type="Proteomes" id="UP000216752">
    <property type="component" value="Chromosome"/>
</dbReference>
<accession>A0ABZ3IEG6</accession>
<reference evidence="4" key="1">
    <citation type="submission" date="2024-05" db="EMBL/GenBank/DDBJ databases">
        <title>Isolation and characterization of Sporomusa carbonis sp. nov., a carboxydotrophic hydrogenogen in the genus of Sporomusa isolated from a charcoal burning pile.</title>
        <authorList>
            <person name="Boeer T."/>
            <person name="Rosenbaum F."/>
            <person name="Eysell L."/>
            <person name="Mueller V."/>
            <person name="Daniel R."/>
            <person name="Poehlein A."/>
        </authorList>
    </citation>
    <scope>NUCLEOTIDE SEQUENCE [LARGE SCALE GENOMIC DNA]</scope>
    <source>
        <strain evidence="4">DSM 10669</strain>
    </source>
</reference>
<dbReference type="RefSeq" id="WP_094605417.1">
    <property type="nucleotide sequence ID" value="NZ_CP155573.1"/>
</dbReference>
<evidence type="ECO:0000256" key="2">
    <source>
        <dbReference type="ARBA" id="ARBA00023315"/>
    </source>
</evidence>
<keyword evidence="2 4" id="KW-0012">Acyltransferase</keyword>
<keyword evidence="5" id="KW-1185">Reference proteome</keyword>
<dbReference type="InterPro" id="IPR000182">
    <property type="entry name" value="GNAT_dom"/>
</dbReference>
<proteinExistence type="predicted"/>
<dbReference type="PANTHER" id="PTHR43072:SF23">
    <property type="entry name" value="UPF0039 PROTEIN C11D3.02C"/>
    <property type="match status" value="1"/>
</dbReference>
<dbReference type="Gene3D" id="3.40.630.30">
    <property type="match status" value="1"/>
</dbReference>
<dbReference type="GO" id="GO:0016746">
    <property type="term" value="F:acyltransferase activity"/>
    <property type="evidence" value="ECO:0007669"/>
    <property type="project" value="UniProtKB-KW"/>
</dbReference>
<protein>
    <submittedName>
        <fullName evidence="4">L-methionine sulfoximine/L-methionine sulfone acetyltransferase</fullName>
        <ecNumber evidence="4">2.3.1.-</ecNumber>
    </submittedName>
</protein>
<dbReference type="SUPFAM" id="SSF55729">
    <property type="entry name" value="Acyl-CoA N-acyltransferases (Nat)"/>
    <property type="match status" value="1"/>
</dbReference>
<name>A0ABZ3IEG6_9FIRM</name>
<dbReference type="CDD" id="cd04301">
    <property type="entry name" value="NAT_SF"/>
    <property type="match status" value="1"/>
</dbReference>
<evidence type="ECO:0000256" key="1">
    <source>
        <dbReference type="ARBA" id="ARBA00022679"/>
    </source>
</evidence>
<organism evidence="4 5">
    <name type="scientific">Sporomusa silvacetica DSM 10669</name>
    <dbReference type="NCBI Taxonomy" id="1123289"/>
    <lineage>
        <taxon>Bacteria</taxon>
        <taxon>Bacillati</taxon>
        <taxon>Bacillota</taxon>
        <taxon>Negativicutes</taxon>
        <taxon>Selenomonadales</taxon>
        <taxon>Sporomusaceae</taxon>
        <taxon>Sporomusa</taxon>
    </lineage>
</organism>
<dbReference type="InterPro" id="IPR016181">
    <property type="entry name" value="Acyl_CoA_acyltransferase"/>
</dbReference>
<dbReference type="EC" id="2.3.1.-" evidence="4"/>
<evidence type="ECO:0000259" key="3">
    <source>
        <dbReference type="PROSITE" id="PS51186"/>
    </source>
</evidence>
<gene>
    <name evidence="4" type="primary">yncA_1</name>
    <name evidence="4" type="ORF">SPSIL_001620</name>
</gene>
<keyword evidence="1 4" id="KW-0808">Transferase</keyword>
<evidence type="ECO:0000313" key="5">
    <source>
        <dbReference type="Proteomes" id="UP000216752"/>
    </source>
</evidence>